<sequence>MSHFSKIKTSISNLETLKKTLKDFKIDYKINKCFIQDGNKNLKRVDLIVHENNNDLFGFSWDGQEYSLVADLQFWNQKISVERFIEKLIQQYALNAIVEESINEGFKQIDKEVMKDGSIKLVIQRWN</sequence>
<reference evidence="5" key="1">
    <citation type="journal article" date="2016" name="BMC Biol.">
        <title>Parallel evolution of highly conserved plastid genome architecture in red seaweeds and seed plants.</title>
        <authorList>
            <person name="Lee J."/>
            <person name="Cho C.H."/>
            <person name="Park S.I."/>
            <person name="Choi J.W."/>
            <person name="Song H.S."/>
            <person name="West J.A."/>
            <person name="Bhattacharya D."/>
            <person name="Yoon H.S."/>
        </authorList>
    </citation>
    <scope>NUCLEOTIDE SEQUENCE</scope>
</reference>
<dbReference type="GO" id="GO:0009536">
    <property type="term" value="C:plastid"/>
    <property type="evidence" value="ECO:0007669"/>
    <property type="project" value="UniProtKB-SubCell"/>
</dbReference>
<dbReference type="GeneID" id="29071260"/>
<protein>
    <recommendedName>
        <fullName evidence="3">Uncharacterized protein ycf35</fullName>
    </recommendedName>
</protein>
<accession>A0A1C9C8V6</accession>
<evidence type="ECO:0000256" key="3">
    <source>
        <dbReference type="ARBA" id="ARBA00021585"/>
    </source>
</evidence>
<evidence type="ECO:0000256" key="2">
    <source>
        <dbReference type="ARBA" id="ARBA00009068"/>
    </source>
</evidence>
<comment type="similarity">
    <text evidence="2">Belongs to the ycf35 family.</text>
</comment>
<evidence type="ECO:0000313" key="5">
    <source>
        <dbReference type="EMBL" id="AOM64810.1"/>
    </source>
</evidence>
<dbReference type="InterPro" id="IPR009666">
    <property type="entry name" value="Uncharacterised_Ycf35"/>
</dbReference>
<dbReference type="RefSeq" id="YP_009295875.1">
    <property type="nucleotide sequence ID" value="NC_031168.1"/>
</dbReference>
<dbReference type="AlphaFoldDB" id="A0A1C9C8V6"/>
<organism evidence="5">
    <name type="scientific">Schimmelmannia schousboei</name>
    <dbReference type="NCBI Taxonomy" id="173468"/>
    <lineage>
        <taxon>Eukaryota</taxon>
        <taxon>Rhodophyta</taxon>
        <taxon>Florideophyceae</taxon>
        <taxon>Rhodymeniophycidae</taxon>
        <taxon>Acrosymphytales</taxon>
        <taxon>Schimmelmanniaceae</taxon>
        <taxon>Schimmelmannia</taxon>
    </lineage>
</organism>
<evidence type="ECO:0000256" key="1">
    <source>
        <dbReference type="ARBA" id="ARBA00004474"/>
    </source>
</evidence>
<dbReference type="EMBL" id="KX284711">
    <property type="protein sequence ID" value="AOM64810.1"/>
    <property type="molecule type" value="Genomic_DNA"/>
</dbReference>
<dbReference type="PANTHER" id="PTHR39638:SF2">
    <property type="entry name" value="YCF35"/>
    <property type="match status" value="1"/>
</dbReference>
<gene>
    <name evidence="5" type="primary">ycf35</name>
    <name evidence="5" type="ORF">Schim_129</name>
</gene>
<comment type="subcellular location">
    <subcellularLocation>
        <location evidence="1">Plastid</location>
    </subcellularLocation>
</comment>
<evidence type="ECO:0000256" key="4">
    <source>
        <dbReference type="ARBA" id="ARBA00022640"/>
    </source>
</evidence>
<keyword evidence="4 5" id="KW-0934">Plastid</keyword>
<dbReference type="PANTHER" id="PTHR39638">
    <property type="entry name" value="YCF35"/>
    <property type="match status" value="1"/>
</dbReference>
<geneLocation type="plastid" evidence="5"/>
<proteinExistence type="inferred from homology"/>
<name>A0A1C9C8V6_9FLOR</name>
<dbReference type="Pfam" id="PF06868">
    <property type="entry name" value="DUF1257"/>
    <property type="match status" value="1"/>
</dbReference>